<dbReference type="Proteomes" id="UP001237780">
    <property type="component" value="Unassembled WGS sequence"/>
</dbReference>
<gene>
    <name evidence="1" type="ORF">QFZ34_001299</name>
</gene>
<dbReference type="InterPro" id="IPR036249">
    <property type="entry name" value="Thioredoxin-like_sf"/>
</dbReference>
<evidence type="ECO:0000313" key="2">
    <source>
        <dbReference type="Proteomes" id="UP001237780"/>
    </source>
</evidence>
<protein>
    <recommendedName>
        <fullName evidence="3">Sucrase ferredoxin</fullName>
    </recommendedName>
</protein>
<evidence type="ECO:0000313" key="1">
    <source>
        <dbReference type="EMBL" id="MDQ0996122.1"/>
    </source>
</evidence>
<name>A0ABU0S5U5_9HYPH</name>
<dbReference type="EMBL" id="JAUSZT010000002">
    <property type="protein sequence ID" value="MDQ0996122.1"/>
    <property type="molecule type" value="Genomic_DNA"/>
</dbReference>
<dbReference type="SUPFAM" id="SSF52833">
    <property type="entry name" value="Thioredoxin-like"/>
    <property type="match status" value="1"/>
</dbReference>
<keyword evidence="2" id="KW-1185">Reference proteome</keyword>
<sequence>MPEILSEAITIANAAGIHVALVDGDEISFSYDGRSQRFATPETSASQLLNIAAGGTFDGEIDDRLAILCCTDSKQDPCCARYGFATWKALKELADPRRFRVLQSTHLGGCRFAASLLVLPLRQRYGRLEPRNVPDFLESISRGVPFLPAYRGNPTLDPAAQVAEHAALSFAALQGIAADVGLYENAVPARATGEALFMATVSSLSVRIRLEQLRYEVNTRCSTIKAGSGETADRWRVVSVEPLD</sequence>
<comment type="caution">
    <text evidence="1">The sequence shown here is derived from an EMBL/GenBank/DDBJ whole genome shotgun (WGS) entry which is preliminary data.</text>
</comment>
<evidence type="ECO:0008006" key="3">
    <source>
        <dbReference type="Google" id="ProtNLM"/>
    </source>
</evidence>
<dbReference type="InterPro" id="IPR009737">
    <property type="entry name" value="Aim32/Apd1-like"/>
</dbReference>
<proteinExistence type="predicted"/>
<reference evidence="1 2" key="1">
    <citation type="submission" date="2023-07" db="EMBL/GenBank/DDBJ databases">
        <title>Comparative genomics of wheat-associated soil bacteria to identify genetic determinants of phenazine resistance.</title>
        <authorList>
            <person name="Mouncey N."/>
        </authorList>
    </citation>
    <scope>NUCLEOTIDE SEQUENCE [LARGE SCALE GENOMIC DNA]</scope>
    <source>
        <strain evidence="1 2">W4I11</strain>
    </source>
</reference>
<organism evidence="1 2">
    <name type="scientific">Phyllobacterium ifriqiyense</name>
    <dbReference type="NCBI Taxonomy" id="314238"/>
    <lineage>
        <taxon>Bacteria</taxon>
        <taxon>Pseudomonadati</taxon>
        <taxon>Pseudomonadota</taxon>
        <taxon>Alphaproteobacteria</taxon>
        <taxon>Hyphomicrobiales</taxon>
        <taxon>Phyllobacteriaceae</taxon>
        <taxon>Phyllobacterium</taxon>
    </lineage>
</organism>
<accession>A0ABU0S5U5</accession>
<dbReference type="Pfam" id="PF06999">
    <property type="entry name" value="Suc_Fer-like"/>
    <property type="match status" value="1"/>
</dbReference>
<dbReference type="Gene3D" id="3.40.30.10">
    <property type="entry name" value="Glutaredoxin"/>
    <property type="match status" value="1"/>
</dbReference>
<dbReference type="RefSeq" id="WP_307278251.1">
    <property type="nucleotide sequence ID" value="NZ_JAUSZT010000002.1"/>
</dbReference>